<dbReference type="Gene3D" id="1.10.260.40">
    <property type="entry name" value="lambda repressor-like DNA-binding domains"/>
    <property type="match status" value="1"/>
</dbReference>
<evidence type="ECO:0000256" key="1">
    <source>
        <dbReference type="ARBA" id="ARBA00023125"/>
    </source>
</evidence>
<keyword evidence="1" id="KW-0238">DNA-binding</keyword>
<dbReference type="InterPro" id="IPR001387">
    <property type="entry name" value="Cro/C1-type_HTH"/>
</dbReference>
<dbReference type="Proteomes" id="UP000324575">
    <property type="component" value="Unassembled WGS sequence"/>
</dbReference>
<evidence type="ECO:0000313" key="3">
    <source>
        <dbReference type="EMBL" id="KAA6302462.1"/>
    </source>
</evidence>
<dbReference type="PROSITE" id="PS50943">
    <property type="entry name" value="HTH_CROC1"/>
    <property type="match status" value="1"/>
</dbReference>
<dbReference type="EMBL" id="SNRX01000007">
    <property type="protein sequence ID" value="KAA6302462.1"/>
    <property type="molecule type" value="Genomic_DNA"/>
</dbReference>
<sequence length="72" mass="8321">MDKEEILNKIGLKIRGLREEKQLTLQELSDKLNIEYNNLIRIEKGRNNCTIGTLLKISQILDVKVVDLVDVE</sequence>
<dbReference type="Pfam" id="PF13443">
    <property type="entry name" value="HTH_26"/>
    <property type="match status" value="1"/>
</dbReference>
<dbReference type="CDD" id="cd00093">
    <property type="entry name" value="HTH_XRE"/>
    <property type="match status" value="1"/>
</dbReference>
<organism evidence="3 4">
    <name type="scientific">Candidatus Ordinivivax streblomastigis</name>
    <dbReference type="NCBI Taxonomy" id="2540710"/>
    <lineage>
        <taxon>Bacteria</taxon>
        <taxon>Pseudomonadati</taxon>
        <taxon>Bacteroidota</taxon>
        <taxon>Bacteroidia</taxon>
        <taxon>Bacteroidales</taxon>
        <taxon>Candidatus Ordinivivax</taxon>
    </lineage>
</organism>
<dbReference type="SMART" id="SM00530">
    <property type="entry name" value="HTH_XRE"/>
    <property type="match status" value="1"/>
</dbReference>
<dbReference type="GO" id="GO:0003700">
    <property type="term" value="F:DNA-binding transcription factor activity"/>
    <property type="evidence" value="ECO:0007669"/>
    <property type="project" value="TreeGrafter"/>
</dbReference>
<dbReference type="GO" id="GO:0003677">
    <property type="term" value="F:DNA binding"/>
    <property type="evidence" value="ECO:0007669"/>
    <property type="project" value="UniProtKB-KW"/>
</dbReference>
<feature type="domain" description="HTH cro/C1-type" evidence="2">
    <location>
        <begin position="14"/>
        <end position="68"/>
    </location>
</feature>
<reference evidence="3 4" key="1">
    <citation type="submission" date="2019-03" db="EMBL/GenBank/DDBJ databases">
        <title>Single cell metagenomics reveals metabolic interactions within the superorganism composed of flagellate Streblomastix strix and complex community of Bacteroidetes bacteria on its surface.</title>
        <authorList>
            <person name="Treitli S.C."/>
            <person name="Kolisko M."/>
            <person name="Husnik F."/>
            <person name="Keeling P."/>
            <person name="Hampl V."/>
        </authorList>
    </citation>
    <scope>NUCLEOTIDE SEQUENCE [LARGE SCALE GENOMIC DNA]</scope>
    <source>
        <strain evidence="3">St1</strain>
    </source>
</reference>
<dbReference type="AlphaFoldDB" id="A0A5M8P287"/>
<dbReference type="InterPro" id="IPR050807">
    <property type="entry name" value="TransReg_Diox_bact_type"/>
</dbReference>
<evidence type="ECO:0000313" key="4">
    <source>
        <dbReference type="Proteomes" id="UP000324575"/>
    </source>
</evidence>
<gene>
    <name evidence="3" type="ORF">EZS26_001294</name>
</gene>
<protein>
    <recommendedName>
        <fullName evidence="2">HTH cro/C1-type domain-containing protein</fullName>
    </recommendedName>
</protein>
<proteinExistence type="predicted"/>
<comment type="caution">
    <text evidence="3">The sequence shown here is derived from an EMBL/GenBank/DDBJ whole genome shotgun (WGS) entry which is preliminary data.</text>
</comment>
<dbReference type="InterPro" id="IPR010982">
    <property type="entry name" value="Lambda_DNA-bd_dom_sf"/>
</dbReference>
<dbReference type="GO" id="GO:0005829">
    <property type="term" value="C:cytosol"/>
    <property type="evidence" value="ECO:0007669"/>
    <property type="project" value="TreeGrafter"/>
</dbReference>
<dbReference type="SUPFAM" id="SSF47413">
    <property type="entry name" value="lambda repressor-like DNA-binding domains"/>
    <property type="match status" value="1"/>
</dbReference>
<name>A0A5M8P287_9BACT</name>
<evidence type="ECO:0000259" key="2">
    <source>
        <dbReference type="PROSITE" id="PS50943"/>
    </source>
</evidence>
<dbReference type="PANTHER" id="PTHR46797:SF1">
    <property type="entry name" value="METHYLPHOSPHONATE SYNTHASE"/>
    <property type="match status" value="1"/>
</dbReference>
<accession>A0A5M8P287</accession>
<dbReference type="PANTHER" id="PTHR46797">
    <property type="entry name" value="HTH-TYPE TRANSCRIPTIONAL REGULATOR"/>
    <property type="match status" value="1"/>
</dbReference>